<keyword evidence="2" id="KW-0813">Transport</keyword>
<comment type="caution">
    <text evidence="4">The sequence shown here is derived from an EMBL/GenBank/DDBJ whole genome shotgun (WGS) entry which is preliminary data.</text>
</comment>
<keyword evidence="3" id="KW-0406">Ion transport</keyword>
<evidence type="ECO:0000256" key="1">
    <source>
        <dbReference type="ARBA" id="ARBA00005901"/>
    </source>
</evidence>
<keyword evidence="5" id="KW-1185">Reference proteome</keyword>
<organism evidence="4 5">
    <name type="scientific">Tanacetum coccineum</name>
    <dbReference type="NCBI Taxonomy" id="301880"/>
    <lineage>
        <taxon>Eukaryota</taxon>
        <taxon>Viridiplantae</taxon>
        <taxon>Streptophyta</taxon>
        <taxon>Embryophyta</taxon>
        <taxon>Tracheophyta</taxon>
        <taxon>Spermatophyta</taxon>
        <taxon>Magnoliopsida</taxon>
        <taxon>eudicotyledons</taxon>
        <taxon>Gunneridae</taxon>
        <taxon>Pentapetalae</taxon>
        <taxon>asterids</taxon>
        <taxon>campanulids</taxon>
        <taxon>Asterales</taxon>
        <taxon>Asteraceae</taxon>
        <taxon>Asteroideae</taxon>
        <taxon>Anthemideae</taxon>
        <taxon>Anthemidinae</taxon>
        <taxon>Tanacetum</taxon>
    </lineage>
</organism>
<dbReference type="PANTHER" id="PTHR45715">
    <property type="entry name" value="ATPASE H+-TRANSPORTING V1 SUBUNIT E1A-RELATED"/>
    <property type="match status" value="1"/>
</dbReference>
<evidence type="ECO:0000256" key="2">
    <source>
        <dbReference type="ARBA" id="ARBA00022448"/>
    </source>
</evidence>
<evidence type="ECO:0000313" key="5">
    <source>
        <dbReference type="Proteomes" id="UP001151760"/>
    </source>
</evidence>
<reference evidence="4" key="1">
    <citation type="journal article" date="2022" name="Int. J. Mol. Sci.">
        <title>Draft Genome of Tanacetum Coccineum: Genomic Comparison of Closely Related Tanacetum-Family Plants.</title>
        <authorList>
            <person name="Yamashiro T."/>
            <person name="Shiraishi A."/>
            <person name="Nakayama K."/>
            <person name="Satake H."/>
        </authorList>
    </citation>
    <scope>NUCLEOTIDE SEQUENCE</scope>
</reference>
<dbReference type="InterPro" id="IPR002842">
    <property type="entry name" value="ATPase_V1_Esu"/>
</dbReference>
<evidence type="ECO:0000256" key="3">
    <source>
        <dbReference type="ARBA" id="ARBA00023065"/>
    </source>
</evidence>
<sequence>MIAPLRPTLLPSIRLEISLCQQTPFSEYSMQLNASRIKVLQAPDDLVNAMREAASEDLLNHAAKAEYAEKAKVHEPEIIVTVGSEKHPETSYWSPLSQLP</sequence>
<protein>
    <submittedName>
        <fullName evidence="4">Uncharacterized protein</fullName>
    </submittedName>
</protein>
<dbReference type="Proteomes" id="UP001151760">
    <property type="component" value="Unassembled WGS sequence"/>
</dbReference>
<name>A0ABQ4WZS5_9ASTR</name>
<dbReference type="EMBL" id="BQNB010009075">
    <property type="protein sequence ID" value="GJS58389.1"/>
    <property type="molecule type" value="Genomic_DNA"/>
</dbReference>
<evidence type="ECO:0000313" key="4">
    <source>
        <dbReference type="EMBL" id="GJS58389.1"/>
    </source>
</evidence>
<reference evidence="4" key="2">
    <citation type="submission" date="2022-01" db="EMBL/GenBank/DDBJ databases">
        <authorList>
            <person name="Yamashiro T."/>
            <person name="Shiraishi A."/>
            <person name="Satake H."/>
            <person name="Nakayama K."/>
        </authorList>
    </citation>
    <scope>NUCLEOTIDE SEQUENCE</scope>
</reference>
<accession>A0ABQ4WZS5</accession>
<proteinExistence type="inferred from homology"/>
<gene>
    <name evidence="4" type="ORF">Tco_0653173</name>
</gene>
<comment type="similarity">
    <text evidence="1">Belongs to the V-ATPase E subunit family.</text>
</comment>